<evidence type="ECO:0000259" key="4">
    <source>
        <dbReference type="Pfam" id="PF00177"/>
    </source>
</evidence>
<comment type="similarity">
    <text evidence="1">Belongs to the universal ribosomal protein uS7 family.</text>
</comment>
<protein>
    <submittedName>
        <fullName evidence="5">30S ribosomal protein S7</fullName>
    </submittedName>
</protein>
<dbReference type="SUPFAM" id="SSF47973">
    <property type="entry name" value="Ribosomal protein S7"/>
    <property type="match status" value="1"/>
</dbReference>
<dbReference type="Proteomes" id="UP000693970">
    <property type="component" value="Mitochondrion MT"/>
</dbReference>
<dbReference type="AlphaFoldDB" id="A0A8H2SIJ5"/>
<evidence type="ECO:0000256" key="1">
    <source>
        <dbReference type="ARBA" id="ARBA00007151"/>
    </source>
</evidence>
<feature type="domain" description="Small ribosomal subunit protein uS7" evidence="4">
    <location>
        <begin position="12"/>
        <end position="137"/>
    </location>
</feature>
<dbReference type="GO" id="GO:0006412">
    <property type="term" value="P:translation"/>
    <property type="evidence" value="ECO:0007669"/>
    <property type="project" value="InterPro"/>
</dbReference>
<dbReference type="EMBL" id="MW971521">
    <property type="protein sequence ID" value="QXE46255.1"/>
    <property type="molecule type" value="Genomic_DNA"/>
</dbReference>
<evidence type="ECO:0000256" key="3">
    <source>
        <dbReference type="ARBA" id="ARBA00023274"/>
    </source>
</evidence>
<gene>
    <name evidence="5" type="primary">rps7</name>
</gene>
<keyword evidence="6" id="KW-1185">Reference proteome</keyword>
<geneLocation type="mitochondrion" evidence="5"/>
<dbReference type="PIRSF" id="PIRSF002122">
    <property type="entry name" value="RPS7p_RPS7a_RPS5e_RPS7o"/>
    <property type="match status" value="1"/>
</dbReference>
<dbReference type="Pfam" id="PF00177">
    <property type="entry name" value="Ribosomal_S7"/>
    <property type="match status" value="1"/>
</dbReference>
<dbReference type="GO" id="GO:0005840">
    <property type="term" value="C:ribosome"/>
    <property type="evidence" value="ECO:0007669"/>
    <property type="project" value="UniProtKB-KW"/>
</dbReference>
<dbReference type="InterPro" id="IPR036823">
    <property type="entry name" value="Ribosomal_uS7_dom_sf"/>
</dbReference>
<dbReference type="InterPro" id="IPR023798">
    <property type="entry name" value="Ribosomal_uS7_dom"/>
</dbReference>
<organism evidence="5 6">
    <name type="scientific">Nitzschia inconspicua</name>
    <dbReference type="NCBI Taxonomy" id="303405"/>
    <lineage>
        <taxon>Eukaryota</taxon>
        <taxon>Sar</taxon>
        <taxon>Stramenopiles</taxon>
        <taxon>Ochrophyta</taxon>
        <taxon>Bacillariophyta</taxon>
        <taxon>Bacillariophyceae</taxon>
        <taxon>Bacillariophycidae</taxon>
        <taxon>Bacillariales</taxon>
        <taxon>Bacillariaceae</taxon>
        <taxon>Nitzschia</taxon>
    </lineage>
</organism>
<keyword evidence="5" id="KW-0496">Mitochondrion</keyword>
<evidence type="ECO:0000256" key="2">
    <source>
        <dbReference type="ARBA" id="ARBA00022980"/>
    </source>
</evidence>
<evidence type="ECO:0000313" key="6">
    <source>
        <dbReference type="Proteomes" id="UP000693970"/>
    </source>
</evidence>
<keyword evidence="3" id="KW-0687">Ribonucleoprotein</keyword>
<dbReference type="Gene3D" id="1.10.455.10">
    <property type="entry name" value="Ribosomal protein S7 domain"/>
    <property type="match status" value="1"/>
</dbReference>
<keyword evidence="2 5" id="KW-0689">Ribosomal protein</keyword>
<evidence type="ECO:0000313" key="5">
    <source>
        <dbReference type="EMBL" id="QXE46255.1"/>
    </source>
</evidence>
<accession>A0A8H2SIJ5</accession>
<sequence length="153" mass="17670">MIEQKENNLIIIKNKIVNSLMKNGKKRTGEKILLKLSKSLQRSTRKNSQTIIQLAIINLTPAFKINEQIVKKGKRKSKKIILSFIVKNSLRVMNALKSINFIAKKDKSPNGFSKRLCEEILDASAFRGLSVEQKTKLQDQILLNKRYLSNFRW</sequence>
<reference evidence="5" key="1">
    <citation type="journal article" date="2021" name="Sci. Rep.">
        <title>Diploid genomic architecture of Nitzschia inconspicua, an elite biomass production diatom.</title>
        <authorList>
            <person name="Oliver A."/>
            <person name="Podell S."/>
            <person name="Pinowska A."/>
            <person name="Traller J.C."/>
            <person name="Smith S.R."/>
            <person name="McClure R."/>
            <person name="Beliaev A."/>
            <person name="Bohutskyi P."/>
            <person name="Hill E.A."/>
            <person name="Rabines A."/>
            <person name="Zheng H."/>
            <person name="Allen L.Z."/>
            <person name="Kuo A."/>
            <person name="Grigoriev I.V."/>
            <person name="Allen A.E."/>
            <person name="Hazlebeck D."/>
            <person name="Allen E.E."/>
        </authorList>
    </citation>
    <scope>NUCLEOTIDE SEQUENCE</scope>
    <source>
        <strain evidence="5">Hildebrandi</strain>
    </source>
</reference>
<proteinExistence type="inferred from homology"/>
<dbReference type="GO" id="GO:1990904">
    <property type="term" value="C:ribonucleoprotein complex"/>
    <property type="evidence" value="ECO:0007669"/>
    <property type="project" value="UniProtKB-KW"/>
</dbReference>
<name>A0A8H2SIJ5_9STRA</name>
<dbReference type="InterPro" id="IPR000235">
    <property type="entry name" value="Ribosomal_uS7"/>
</dbReference>